<keyword evidence="2" id="KW-1185">Reference proteome</keyword>
<organism evidence="1 2">
    <name type="scientific">Puia dinghuensis</name>
    <dbReference type="NCBI Taxonomy" id="1792502"/>
    <lineage>
        <taxon>Bacteria</taxon>
        <taxon>Pseudomonadati</taxon>
        <taxon>Bacteroidota</taxon>
        <taxon>Chitinophagia</taxon>
        <taxon>Chitinophagales</taxon>
        <taxon>Chitinophagaceae</taxon>
        <taxon>Puia</taxon>
    </lineage>
</organism>
<comment type="caution">
    <text evidence="1">The sequence shown here is derived from an EMBL/GenBank/DDBJ whole genome shotgun (WGS) entry which is preliminary data.</text>
</comment>
<evidence type="ECO:0000313" key="2">
    <source>
        <dbReference type="Proteomes" id="UP000607559"/>
    </source>
</evidence>
<dbReference type="EMBL" id="BMJC01000007">
    <property type="protein sequence ID" value="GGB23632.1"/>
    <property type="molecule type" value="Genomic_DNA"/>
</dbReference>
<proteinExistence type="predicted"/>
<evidence type="ECO:0000313" key="1">
    <source>
        <dbReference type="EMBL" id="GGB23632.1"/>
    </source>
</evidence>
<dbReference type="Proteomes" id="UP000607559">
    <property type="component" value="Unassembled WGS sequence"/>
</dbReference>
<sequence length="108" mass="12106">MKRLSMGIVTFVLVLVIAGAAFRKPLIASPASSPSPHAAKQQVYYWYTYPDDTYNDFTTIANEESELFYQYGVLIDQSPSGGTLLMKGYLFNTYPHNQPASVLLYGHF</sequence>
<accession>A0A8J2XWF8</accession>
<gene>
    <name evidence="1" type="ORF">GCM10011511_54360</name>
</gene>
<protein>
    <submittedName>
        <fullName evidence="1">Uncharacterized protein</fullName>
    </submittedName>
</protein>
<reference evidence="1" key="2">
    <citation type="submission" date="2020-09" db="EMBL/GenBank/DDBJ databases">
        <authorList>
            <person name="Sun Q."/>
            <person name="Zhou Y."/>
        </authorList>
    </citation>
    <scope>NUCLEOTIDE SEQUENCE</scope>
    <source>
        <strain evidence="1">CGMCC 1.15448</strain>
    </source>
</reference>
<dbReference type="AlphaFoldDB" id="A0A8J2XWF8"/>
<reference evidence="1" key="1">
    <citation type="journal article" date="2014" name="Int. J. Syst. Evol. Microbiol.">
        <title>Complete genome sequence of Corynebacterium casei LMG S-19264T (=DSM 44701T), isolated from a smear-ripened cheese.</title>
        <authorList>
            <consortium name="US DOE Joint Genome Institute (JGI-PGF)"/>
            <person name="Walter F."/>
            <person name="Albersmeier A."/>
            <person name="Kalinowski J."/>
            <person name="Ruckert C."/>
        </authorList>
    </citation>
    <scope>NUCLEOTIDE SEQUENCE</scope>
    <source>
        <strain evidence="1">CGMCC 1.15448</strain>
    </source>
</reference>
<dbReference type="RefSeq" id="WP_188937754.1">
    <property type="nucleotide sequence ID" value="NZ_BMJC01000007.1"/>
</dbReference>
<name>A0A8J2XWF8_9BACT</name>